<feature type="transmembrane region" description="Helical" evidence="8">
    <location>
        <begin position="253"/>
        <end position="276"/>
    </location>
</feature>
<feature type="transmembrane region" description="Helical" evidence="8">
    <location>
        <begin position="474"/>
        <end position="492"/>
    </location>
</feature>
<keyword evidence="6 8" id="KW-1133">Transmembrane helix</keyword>
<keyword evidence="7 8" id="KW-0472">Membrane</keyword>
<evidence type="ECO:0000256" key="3">
    <source>
        <dbReference type="ARBA" id="ARBA00022692"/>
    </source>
</evidence>
<keyword evidence="5" id="KW-0573">Peptidoglycan synthesis</keyword>
<dbReference type="GO" id="GO:0008360">
    <property type="term" value="P:regulation of cell shape"/>
    <property type="evidence" value="ECO:0007669"/>
    <property type="project" value="UniProtKB-KW"/>
</dbReference>
<dbReference type="PANTHER" id="PTHR47019">
    <property type="entry name" value="LIPID II FLIPPASE MURJ"/>
    <property type="match status" value="1"/>
</dbReference>
<dbReference type="GO" id="GO:0015648">
    <property type="term" value="F:lipid-linked peptidoglycan transporter activity"/>
    <property type="evidence" value="ECO:0007669"/>
    <property type="project" value="TreeGrafter"/>
</dbReference>
<organism evidence="9 10">
    <name type="scientific">Candidatus Campbellbacteria bacterium RIFCSPHIGHO2_12_FULL_35_10</name>
    <dbReference type="NCBI Taxonomy" id="1797578"/>
    <lineage>
        <taxon>Bacteria</taxon>
        <taxon>Candidatus Campbelliibacteriota</taxon>
    </lineage>
</organism>
<dbReference type="GO" id="GO:0005886">
    <property type="term" value="C:plasma membrane"/>
    <property type="evidence" value="ECO:0007669"/>
    <property type="project" value="UniProtKB-SubCell"/>
</dbReference>
<dbReference type="PRINTS" id="PR01806">
    <property type="entry name" value="VIRFACTRMVIN"/>
</dbReference>
<proteinExistence type="predicted"/>
<evidence type="ECO:0000256" key="7">
    <source>
        <dbReference type="ARBA" id="ARBA00023136"/>
    </source>
</evidence>
<evidence type="ECO:0000256" key="1">
    <source>
        <dbReference type="ARBA" id="ARBA00004651"/>
    </source>
</evidence>
<evidence type="ECO:0000256" key="5">
    <source>
        <dbReference type="ARBA" id="ARBA00022984"/>
    </source>
</evidence>
<feature type="transmembrane region" description="Helical" evidence="8">
    <location>
        <begin position="504"/>
        <end position="529"/>
    </location>
</feature>
<dbReference type="GO" id="GO:0034204">
    <property type="term" value="P:lipid translocation"/>
    <property type="evidence" value="ECO:0007669"/>
    <property type="project" value="TreeGrafter"/>
</dbReference>
<dbReference type="GO" id="GO:0009252">
    <property type="term" value="P:peptidoglycan biosynthetic process"/>
    <property type="evidence" value="ECO:0007669"/>
    <property type="project" value="UniProtKB-KW"/>
</dbReference>
<dbReference type="Pfam" id="PF03023">
    <property type="entry name" value="MurJ"/>
    <property type="match status" value="1"/>
</dbReference>
<evidence type="ECO:0008006" key="11">
    <source>
        <dbReference type="Google" id="ProtNLM"/>
    </source>
</evidence>
<reference evidence="9 10" key="1">
    <citation type="journal article" date="2016" name="Nat. Commun.">
        <title>Thousands of microbial genomes shed light on interconnected biogeochemical processes in an aquifer system.</title>
        <authorList>
            <person name="Anantharaman K."/>
            <person name="Brown C.T."/>
            <person name="Hug L.A."/>
            <person name="Sharon I."/>
            <person name="Castelle C.J."/>
            <person name="Probst A.J."/>
            <person name="Thomas B.C."/>
            <person name="Singh A."/>
            <person name="Wilkins M.J."/>
            <person name="Karaoz U."/>
            <person name="Brodie E.L."/>
            <person name="Williams K.H."/>
            <person name="Hubbard S.S."/>
            <person name="Banfield J.F."/>
        </authorList>
    </citation>
    <scope>NUCLEOTIDE SEQUENCE [LARGE SCALE GENOMIC DNA]</scope>
</reference>
<feature type="transmembrane region" description="Helical" evidence="8">
    <location>
        <begin position="137"/>
        <end position="160"/>
    </location>
</feature>
<evidence type="ECO:0000256" key="2">
    <source>
        <dbReference type="ARBA" id="ARBA00022475"/>
    </source>
</evidence>
<feature type="transmembrane region" description="Helical" evidence="8">
    <location>
        <begin position="357"/>
        <end position="379"/>
    </location>
</feature>
<dbReference type="InterPro" id="IPR051050">
    <property type="entry name" value="Lipid_II_flippase_MurJ/MviN"/>
</dbReference>
<keyword evidence="2" id="KW-1003">Cell membrane</keyword>
<feature type="transmembrane region" description="Helical" evidence="8">
    <location>
        <begin position="63"/>
        <end position="82"/>
    </location>
</feature>
<feature type="transmembrane region" description="Helical" evidence="8">
    <location>
        <begin position="282"/>
        <end position="304"/>
    </location>
</feature>
<dbReference type="EMBL" id="MFAA01000027">
    <property type="protein sequence ID" value="OGD68648.1"/>
    <property type="molecule type" value="Genomic_DNA"/>
</dbReference>
<name>A0A1F5EML4_9BACT</name>
<feature type="transmembrane region" description="Helical" evidence="8">
    <location>
        <begin position="195"/>
        <end position="222"/>
    </location>
</feature>
<feature type="transmembrane region" description="Helical" evidence="8">
    <location>
        <begin position="20"/>
        <end position="36"/>
    </location>
</feature>
<comment type="caution">
    <text evidence="9">The sequence shown here is derived from an EMBL/GenBank/DDBJ whole genome shotgun (WGS) entry which is preliminary data.</text>
</comment>
<evidence type="ECO:0000256" key="4">
    <source>
        <dbReference type="ARBA" id="ARBA00022960"/>
    </source>
</evidence>
<feature type="transmembrane region" description="Helical" evidence="8">
    <location>
        <begin position="324"/>
        <end position="345"/>
    </location>
</feature>
<dbReference type="AlphaFoldDB" id="A0A1F5EML4"/>
<feature type="transmembrane region" description="Helical" evidence="8">
    <location>
        <begin position="391"/>
        <end position="413"/>
    </location>
</feature>
<comment type="subcellular location">
    <subcellularLocation>
        <location evidence="1">Cell membrane</location>
        <topology evidence="1">Multi-pass membrane protein</topology>
    </subcellularLocation>
</comment>
<sequence length="559" mass="62223">MVKRIINLLNKEISGLHEAAYLLAVFTFASQLLALIRDRSLASFFGAGETLDIYYASFRIPDFIFITIASIVSISVLIPFLADKSRKENDEMQNFVDSVFTIFFSFIVLVSLIVFLFTPVILAKMFPLFSVGALSQAISLTRVLLLGPIFLGLSNLFASIIQLNKKFLVYAISPLLYNLGIIFGIFFLYPSFGLIGLGWGVVLGAFMHLAVQIPVASSVGLLPKFTKRINFVDIKKVTLLSLPRTLTMSANQIALFFLVAIASSVGVGAITVFSLSFNIQSVPMSVIGVSYSVAAFPTLTRLFFAGERQKFLGQMISASRHIIFWSLPALALFVVLRAQIVRTILGTGQFDWSATRLTAACLAMFAFSVAAQSLILLFIRGYYAMGNTRRPLFINIFSSASIIVFAFIFSWLFKEFDIFKYFVEDMFRVEDLAGTNVLMLAFSYSLGTILNAVLLMIMFEKDFDKFIPSISKTFWHSLFASIIMGFVAYRFLDFFGKYFDLDTLAGIFAQGFFAGIIGIFAGILTLSIMGNRELKEAKKALSKKIWKVGGIVLPEKREL</sequence>
<evidence type="ECO:0000256" key="8">
    <source>
        <dbReference type="SAM" id="Phobius"/>
    </source>
</evidence>
<protein>
    <recommendedName>
        <fullName evidence="11">Lipid II flippase MurJ</fullName>
    </recommendedName>
</protein>
<evidence type="ECO:0000256" key="6">
    <source>
        <dbReference type="ARBA" id="ARBA00022989"/>
    </source>
</evidence>
<evidence type="ECO:0000313" key="9">
    <source>
        <dbReference type="EMBL" id="OGD68648.1"/>
    </source>
</evidence>
<keyword evidence="3 8" id="KW-0812">Transmembrane</keyword>
<gene>
    <name evidence="9" type="ORF">A3E89_00845</name>
</gene>
<dbReference type="InterPro" id="IPR004268">
    <property type="entry name" value="MurJ"/>
</dbReference>
<dbReference type="Proteomes" id="UP000185891">
    <property type="component" value="Unassembled WGS sequence"/>
</dbReference>
<keyword evidence="4" id="KW-0133">Cell shape</keyword>
<accession>A0A1F5EML4</accession>
<feature type="transmembrane region" description="Helical" evidence="8">
    <location>
        <begin position="94"/>
        <end position="117"/>
    </location>
</feature>
<feature type="transmembrane region" description="Helical" evidence="8">
    <location>
        <begin position="167"/>
        <end position="189"/>
    </location>
</feature>
<feature type="transmembrane region" description="Helical" evidence="8">
    <location>
        <begin position="433"/>
        <end position="454"/>
    </location>
</feature>
<evidence type="ECO:0000313" key="10">
    <source>
        <dbReference type="Proteomes" id="UP000185891"/>
    </source>
</evidence>
<dbReference type="PANTHER" id="PTHR47019:SF1">
    <property type="entry name" value="LIPID II FLIPPASE MURJ"/>
    <property type="match status" value="1"/>
</dbReference>